<comment type="caution">
    <text evidence="2">The sequence shown here is derived from an EMBL/GenBank/DDBJ whole genome shotgun (WGS) entry which is preliminary data.</text>
</comment>
<dbReference type="EMBL" id="JAVLAM010000001">
    <property type="protein sequence ID" value="MDT7013707.1"/>
    <property type="molecule type" value="Genomic_DNA"/>
</dbReference>
<evidence type="ECO:0000256" key="1">
    <source>
        <dbReference type="SAM" id="MobiDB-lite"/>
    </source>
</evidence>
<feature type="region of interest" description="Disordered" evidence="1">
    <location>
        <begin position="185"/>
        <end position="234"/>
    </location>
</feature>
<organism evidence="2 3">
    <name type="scientific">Levilactobacillus namurensis</name>
    <dbReference type="NCBI Taxonomy" id="380393"/>
    <lineage>
        <taxon>Bacteria</taxon>
        <taxon>Bacillati</taxon>
        <taxon>Bacillota</taxon>
        <taxon>Bacilli</taxon>
        <taxon>Lactobacillales</taxon>
        <taxon>Lactobacillaceae</taxon>
        <taxon>Levilactobacillus</taxon>
    </lineage>
</organism>
<feature type="compositionally biased region" description="Low complexity" evidence="1">
    <location>
        <begin position="185"/>
        <end position="227"/>
    </location>
</feature>
<evidence type="ECO:0000313" key="3">
    <source>
        <dbReference type="Proteomes" id="UP001254075"/>
    </source>
</evidence>
<accession>A0AAW8W3A9</accession>
<evidence type="ECO:0000313" key="2">
    <source>
        <dbReference type="EMBL" id="MDT7013707.1"/>
    </source>
</evidence>
<dbReference type="Proteomes" id="UP001254075">
    <property type="component" value="Unassembled WGS sequence"/>
</dbReference>
<dbReference type="AlphaFoldDB" id="A0AAW8W3A9"/>
<sequence>MKKWVWVVATIVVALLIGGYAYSNHHATAKEYDAAMTNGRTALQAKNYTQAETYFQNALKRKLNDPKAQTYLLQTQRFVAGENALTARKFANAQNRYQKVQDTKDGSSVLRQRAKKRLTQVKGIRANVAQFKAILKQAQAQNQALDYGKSNSTLDQLFTNKQFQESYYKNLYTQALALRKANNASQSAASSSTTTTSDSAATSSSRGTTSGSQQQNSSSAALTSSESKAAKNYQGSNEYTVTKKQKELNGKVITAAQISSARQTINAAGGQADAMSDQDVRVAMQQAHKKGISLTKYTQTYLK</sequence>
<name>A0AAW8W3A9_9LACO</name>
<proteinExistence type="predicted"/>
<reference evidence="2" key="1">
    <citation type="submission" date="2023-08" db="EMBL/GenBank/DDBJ databases">
        <authorList>
            <person name="Page C.A."/>
            <person name="Perez-Diaz I.M."/>
        </authorList>
    </citation>
    <scope>NUCLEOTIDE SEQUENCE</scope>
    <source>
        <strain evidence="2">3.8.38</strain>
    </source>
</reference>
<evidence type="ECO:0008006" key="4">
    <source>
        <dbReference type="Google" id="ProtNLM"/>
    </source>
</evidence>
<gene>
    <name evidence="2" type="ORF">RI532_04600</name>
</gene>
<dbReference type="RefSeq" id="WP_313844750.1">
    <property type="nucleotide sequence ID" value="NZ_JAVLAM010000001.1"/>
</dbReference>
<protein>
    <recommendedName>
        <fullName evidence="4">Lipoprotein</fullName>
    </recommendedName>
</protein>